<dbReference type="AlphaFoldDB" id="A0A645GBW7"/>
<gene>
    <name evidence="1" type="ORF">SDC9_171789</name>
</gene>
<dbReference type="EMBL" id="VSSQ01073231">
    <property type="protein sequence ID" value="MPN24391.1"/>
    <property type="molecule type" value="Genomic_DNA"/>
</dbReference>
<evidence type="ECO:0000313" key="1">
    <source>
        <dbReference type="EMBL" id="MPN24391.1"/>
    </source>
</evidence>
<organism evidence="1">
    <name type="scientific">bioreactor metagenome</name>
    <dbReference type="NCBI Taxonomy" id="1076179"/>
    <lineage>
        <taxon>unclassified sequences</taxon>
        <taxon>metagenomes</taxon>
        <taxon>ecological metagenomes</taxon>
    </lineage>
</organism>
<protein>
    <submittedName>
        <fullName evidence="1">Uncharacterized protein</fullName>
    </submittedName>
</protein>
<accession>A0A645GBW7</accession>
<reference evidence="1" key="1">
    <citation type="submission" date="2019-08" db="EMBL/GenBank/DDBJ databases">
        <authorList>
            <person name="Kucharzyk K."/>
            <person name="Murdoch R.W."/>
            <person name="Higgins S."/>
            <person name="Loffler F."/>
        </authorList>
    </citation>
    <scope>NUCLEOTIDE SEQUENCE</scope>
</reference>
<comment type="caution">
    <text evidence="1">The sequence shown here is derived from an EMBL/GenBank/DDBJ whole genome shotgun (WGS) entry which is preliminary data.</text>
</comment>
<sequence length="97" mass="10412">MLHGSGIAGLGGGAGIGGRCGIARGDDGFERVTLVFEVTLRGLDQIRNQVVAPLELHVNLRVGVFETVAQPDEFVVQADHEQRGNQCQCSEHDENDQ</sequence>
<proteinExistence type="predicted"/>
<name>A0A645GBW7_9ZZZZ</name>